<accession>A0A4D6LD07</accession>
<name>A0A4D6LD07_VIGUN</name>
<dbReference type="EMBL" id="CP039347">
    <property type="protein sequence ID" value="QCD86467.1"/>
    <property type="molecule type" value="Genomic_DNA"/>
</dbReference>
<keyword evidence="2" id="KW-1185">Reference proteome</keyword>
<gene>
    <name evidence="1" type="ORF">DEO72_LG3g990</name>
</gene>
<dbReference type="AlphaFoldDB" id="A0A4D6LD07"/>
<proteinExistence type="predicted"/>
<sequence>MGGTGVSVRVVAHTEGLYSIEQSQSPPKCVVLGDFASGKAIYNWFHLAALRQHQVTTQRQWVISLDVHDLQGFGPPKCVVLGDFASGKAIYNWFHLAALRQHQVTTQRQWVISLDVHDLQGFGVRVVAHTEGLYSIEQSQSPPKCVVLGDFASGKAIYNWFHLAALRQHQVTTQRQWVISLDVHDLQGFG</sequence>
<dbReference type="Proteomes" id="UP000501690">
    <property type="component" value="Linkage Group LG3"/>
</dbReference>
<evidence type="ECO:0000313" key="1">
    <source>
        <dbReference type="EMBL" id="QCD86467.1"/>
    </source>
</evidence>
<organism evidence="1 2">
    <name type="scientific">Vigna unguiculata</name>
    <name type="common">Cowpea</name>
    <dbReference type="NCBI Taxonomy" id="3917"/>
    <lineage>
        <taxon>Eukaryota</taxon>
        <taxon>Viridiplantae</taxon>
        <taxon>Streptophyta</taxon>
        <taxon>Embryophyta</taxon>
        <taxon>Tracheophyta</taxon>
        <taxon>Spermatophyta</taxon>
        <taxon>Magnoliopsida</taxon>
        <taxon>eudicotyledons</taxon>
        <taxon>Gunneridae</taxon>
        <taxon>Pentapetalae</taxon>
        <taxon>rosids</taxon>
        <taxon>fabids</taxon>
        <taxon>Fabales</taxon>
        <taxon>Fabaceae</taxon>
        <taxon>Papilionoideae</taxon>
        <taxon>50 kb inversion clade</taxon>
        <taxon>NPAAA clade</taxon>
        <taxon>indigoferoid/millettioid clade</taxon>
        <taxon>Phaseoleae</taxon>
        <taxon>Vigna</taxon>
    </lineage>
</organism>
<protein>
    <submittedName>
        <fullName evidence="1">Uncharacterized protein</fullName>
    </submittedName>
</protein>
<evidence type="ECO:0000313" key="2">
    <source>
        <dbReference type="Proteomes" id="UP000501690"/>
    </source>
</evidence>
<reference evidence="1 2" key="1">
    <citation type="submission" date="2019-04" db="EMBL/GenBank/DDBJ databases">
        <title>An improved genome assembly and genetic linkage map for asparagus bean, Vigna unguiculata ssp. sesquipedialis.</title>
        <authorList>
            <person name="Xia Q."/>
            <person name="Zhang R."/>
            <person name="Dong Y."/>
        </authorList>
    </citation>
    <scope>NUCLEOTIDE SEQUENCE [LARGE SCALE GENOMIC DNA]</scope>
    <source>
        <tissue evidence="1">Leaf</tissue>
    </source>
</reference>